<gene>
    <name evidence="7" type="ORF">ENM46_01365</name>
</gene>
<feature type="transmembrane region" description="Helical" evidence="5">
    <location>
        <begin position="34"/>
        <end position="53"/>
    </location>
</feature>
<feature type="transmembrane region" description="Helical" evidence="5">
    <location>
        <begin position="167"/>
        <end position="189"/>
    </location>
</feature>
<feature type="transmembrane region" description="Helical" evidence="5">
    <location>
        <begin position="474"/>
        <end position="496"/>
    </location>
</feature>
<evidence type="ECO:0000256" key="2">
    <source>
        <dbReference type="ARBA" id="ARBA00022692"/>
    </source>
</evidence>
<feature type="transmembrane region" description="Helical" evidence="5">
    <location>
        <begin position="201"/>
        <end position="219"/>
    </location>
</feature>
<evidence type="ECO:0000256" key="5">
    <source>
        <dbReference type="SAM" id="Phobius"/>
    </source>
</evidence>
<protein>
    <submittedName>
        <fullName evidence="7">O-antigen ligase family protein</fullName>
    </submittedName>
</protein>
<keyword evidence="3 5" id="KW-1133">Transmembrane helix</keyword>
<dbReference type="Pfam" id="PF04932">
    <property type="entry name" value="Wzy_C"/>
    <property type="match status" value="1"/>
</dbReference>
<comment type="caution">
    <text evidence="7">The sequence shown here is derived from an EMBL/GenBank/DDBJ whole genome shotgun (WGS) entry which is preliminary data.</text>
</comment>
<feature type="domain" description="O-antigen ligase-related" evidence="6">
    <location>
        <begin position="214"/>
        <end position="395"/>
    </location>
</feature>
<organism evidence="7">
    <name type="scientific">Fervidobacterium nodosum</name>
    <dbReference type="NCBI Taxonomy" id="2424"/>
    <lineage>
        <taxon>Bacteria</taxon>
        <taxon>Thermotogati</taxon>
        <taxon>Thermotogota</taxon>
        <taxon>Thermotogae</taxon>
        <taxon>Thermotogales</taxon>
        <taxon>Fervidobacteriaceae</taxon>
        <taxon>Fervidobacterium</taxon>
    </lineage>
</organism>
<dbReference type="InterPro" id="IPR007016">
    <property type="entry name" value="O-antigen_ligase-rel_domated"/>
</dbReference>
<feature type="transmembrane region" description="Helical" evidence="5">
    <location>
        <begin position="231"/>
        <end position="250"/>
    </location>
</feature>
<name>A0A7C5U2E0_9BACT</name>
<feature type="transmembrane region" description="Helical" evidence="5">
    <location>
        <begin position="65"/>
        <end position="84"/>
    </location>
</feature>
<sequence>MLSTFEEVAWYITIPLVALFAHREYTYEFSTPKYAILCATAILIGVYLFFKLLKRKELKFFVTPVHWLWMAFAIIALLSTINTYRDNQLFFRQAIDIGLYLFLNVLLSFYLSSIIDKKDQIVRFLFLFVLTGLFIAVNAILNFYMGWDIFLGEVGAPFQRVSIKANIGNVIFVSNYLNMLLPIALYFVISLDVGALSPKSTWKVAMFKIISLISAILYFDVIVFSQTRSEYLAIILEFVLLIIAYVFYIRKREDKVAEDLEKKSPVTLKRLLLFRKLAIILFVVFAGLIIIVYNTPTVFNNYGKFSMTDRFSAMASVSSRDERFLSWFSTIYIWKNHKLLGQGIGTYQIYGLYGISELVDKHPEYNYGWNNFKRAHNDYFQILSETGILGLIAIISMLIMLVLYVIRNIQKLEDKDDTILFSMLVLSGIVFAFQSFFSFPGHLLPNALLANFVISIGLGKYFNKVDGKEYVFKGVQTVIVGLVLILSVGLSTYLRWNHFISEVYFRNGNVAYNTLSSLREEQSKVEYYLKQIDAIEEDLNNFSGQFQQLSPENWHKIKQAEAQRLGLKYNKFQSETERQKYIQNVKNQIENQKRYLLSQQQSIPAQINEQYELAKYNLLKSIKLNHTYGKSHFYLAALAVDPIRIQELKDLVDKDPKAVLSQNADEFQKIIPQRFKYSYYSLLSDYIKNNPDFLEKVDMASIQALLDSISLYELSLQTFTERNTFRALAMRYNSLYQLNKIILDNIKDSDLEKKLSGYISIFFNKYSTWVRRTIDIMPGGWNRFPDWKNTDIELSSSGQDIYRYFSNVTVKTLDPVNVESRDLLTDLARKEIEVCKFMELKGVWGVPDGVLDHLHALAREYQTINEYQESVYTYQQILEWYKESYERLSEKAKDEKSVEEKYNKFVDSLKEQFDDVLASDEKGYLSNSLTPILIDKLKTIFERFMAQDFKKIEKDYIDEISKYPPKFWDGLNKMSVWKAISNNAMDDLKNQIKSLSFSEEAEKKLKNILDSVTKFQPMLVYERYLRFCSHYELVKEEFLMTVSNLIDKYKNEKEEVILDDWSEVTFNAPAYKNKEEVMKYLEDLLNKYK</sequence>
<feature type="transmembrane region" description="Helical" evidence="5">
    <location>
        <begin position="271"/>
        <end position="293"/>
    </location>
</feature>
<evidence type="ECO:0000256" key="4">
    <source>
        <dbReference type="ARBA" id="ARBA00023136"/>
    </source>
</evidence>
<feature type="transmembrane region" description="Helical" evidence="5">
    <location>
        <begin position="124"/>
        <end position="147"/>
    </location>
</feature>
<dbReference type="EMBL" id="DRXW01000091">
    <property type="protein sequence ID" value="HHR33579.1"/>
    <property type="molecule type" value="Genomic_DNA"/>
</dbReference>
<feature type="transmembrane region" description="Helical" evidence="5">
    <location>
        <begin position="387"/>
        <end position="406"/>
    </location>
</feature>
<feature type="transmembrane region" description="Helical" evidence="5">
    <location>
        <begin position="90"/>
        <end position="112"/>
    </location>
</feature>
<dbReference type="AlphaFoldDB" id="A0A7C5U2E0"/>
<dbReference type="InterPro" id="IPR051533">
    <property type="entry name" value="WaaL-like"/>
</dbReference>
<keyword evidence="4 5" id="KW-0472">Membrane</keyword>
<reference evidence="7" key="1">
    <citation type="journal article" date="2020" name="mSystems">
        <title>Genome- and Community-Level Interaction Insights into Carbon Utilization and Element Cycling Functions of Hydrothermarchaeota in Hydrothermal Sediment.</title>
        <authorList>
            <person name="Zhou Z."/>
            <person name="Liu Y."/>
            <person name="Xu W."/>
            <person name="Pan J."/>
            <person name="Luo Z.H."/>
            <person name="Li M."/>
        </authorList>
    </citation>
    <scope>NUCLEOTIDE SEQUENCE [LARGE SCALE GENOMIC DNA]</scope>
    <source>
        <strain evidence="7">SpSt-1088</strain>
    </source>
</reference>
<dbReference type="GO" id="GO:0016874">
    <property type="term" value="F:ligase activity"/>
    <property type="evidence" value="ECO:0007669"/>
    <property type="project" value="UniProtKB-KW"/>
</dbReference>
<proteinExistence type="predicted"/>
<comment type="subcellular location">
    <subcellularLocation>
        <location evidence="1">Membrane</location>
        <topology evidence="1">Multi-pass membrane protein</topology>
    </subcellularLocation>
</comment>
<keyword evidence="7" id="KW-0436">Ligase</keyword>
<dbReference type="GO" id="GO:0016020">
    <property type="term" value="C:membrane"/>
    <property type="evidence" value="ECO:0007669"/>
    <property type="project" value="UniProtKB-SubCell"/>
</dbReference>
<feature type="transmembrane region" description="Helical" evidence="5">
    <location>
        <begin position="418"/>
        <end position="437"/>
    </location>
</feature>
<evidence type="ECO:0000256" key="1">
    <source>
        <dbReference type="ARBA" id="ARBA00004141"/>
    </source>
</evidence>
<feature type="transmembrane region" description="Helical" evidence="5">
    <location>
        <begin position="443"/>
        <end position="462"/>
    </location>
</feature>
<accession>A0A7C5U2E0</accession>
<keyword evidence="2 5" id="KW-0812">Transmembrane</keyword>
<evidence type="ECO:0000256" key="3">
    <source>
        <dbReference type="ARBA" id="ARBA00022989"/>
    </source>
</evidence>
<dbReference type="PANTHER" id="PTHR37422:SF23">
    <property type="entry name" value="TEICHURONIC ACID BIOSYNTHESIS PROTEIN TUAE"/>
    <property type="match status" value="1"/>
</dbReference>
<evidence type="ECO:0000259" key="6">
    <source>
        <dbReference type="Pfam" id="PF04932"/>
    </source>
</evidence>
<dbReference type="PANTHER" id="PTHR37422">
    <property type="entry name" value="TEICHURONIC ACID BIOSYNTHESIS PROTEIN TUAE"/>
    <property type="match status" value="1"/>
</dbReference>
<evidence type="ECO:0000313" key="7">
    <source>
        <dbReference type="EMBL" id="HHR33579.1"/>
    </source>
</evidence>